<name>A0A8X6MX94_NEPPI</name>
<dbReference type="EMBL" id="BMAW01003207">
    <property type="protein sequence ID" value="GFS82365.1"/>
    <property type="molecule type" value="Genomic_DNA"/>
</dbReference>
<keyword evidence="3" id="KW-1185">Reference proteome</keyword>
<reference evidence="2" key="1">
    <citation type="submission" date="2020-08" db="EMBL/GenBank/DDBJ databases">
        <title>Multicomponent nature underlies the extraordinary mechanical properties of spider dragline silk.</title>
        <authorList>
            <person name="Kono N."/>
            <person name="Nakamura H."/>
            <person name="Mori M."/>
            <person name="Yoshida Y."/>
            <person name="Ohtoshi R."/>
            <person name="Malay A.D."/>
            <person name="Moran D.A.P."/>
            <person name="Tomita M."/>
            <person name="Numata K."/>
            <person name="Arakawa K."/>
        </authorList>
    </citation>
    <scope>NUCLEOTIDE SEQUENCE</scope>
</reference>
<organism evidence="2 3">
    <name type="scientific">Nephila pilipes</name>
    <name type="common">Giant wood spider</name>
    <name type="synonym">Nephila maculata</name>
    <dbReference type="NCBI Taxonomy" id="299642"/>
    <lineage>
        <taxon>Eukaryota</taxon>
        <taxon>Metazoa</taxon>
        <taxon>Ecdysozoa</taxon>
        <taxon>Arthropoda</taxon>
        <taxon>Chelicerata</taxon>
        <taxon>Arachnida</taxon>
        <taxon>Araneae</taxon>
        <taxon>Araneomorphae</taxon>
        <taxon>Entelegynae</taxon>
        <taxon>Araneoidea</taxon>
        <taxon>Nephilidae</taxon>
        <taxon>Nephila</taxon>
    </lineage>
</organism>
<sequence length="143" mass="15941">MHLLYEQDTITVVSPKAYPLRTQISSFWDLSIFVVACLIHLGLLGILSRNVVSSSLRFLLFVLGFYPFLKQPCGSPFLILRTPMGCPVPCFWSSIRLFAKSRRGLEGQASGFPSTPLRPSTLFQPLASIYQASFCPKVETPDP</sequence>
<dbReference type="Proteomes" id="UP000887013">
    <property type="component" value="Unassembled WGS sequence"/>
</dbReference>
<proteinExistence type="predicted"/>
<evidence type="ECO:0000256" key="1">
    <source>
        <dbReference type="SAM" id="Phobius"/>
    </source>
</evidence>
<keyword evidence="1" id="KW-1133">Transmembrane helix</keyword>
<keyword evidence="1" id="KW-0812">Transmembrane</keyword>
<gene>
    <name evidence="2" type="ORF">NPIL_133471</name>
</gene>
<protein>
    <submittedName>
        <fullName evidence="2">Uncharacterized protein</fullName>
    </submittedName>
</protein>
<dbReference type="AlphaFoldDB" id="A0A8X6MX94"/>
<keyword evidence="1" id="KW-0472">Membrane</keyword>
<comment type="caution">
    <text evidence="2">The sequence shown here is derived from an EMBL/GenBank/DDBJ whole genome shotgun (WGS) entry which is preliminary data.</text>
</comment>
<evidence type="ECO:0000313" key="3">
    <source>
        <dbReference type="Proteomes" id="UP000887013"/>
    </source>
</evidence>
<accession>A0A8X6MX94</accession>
<feature type="transmembrane region" description="Helical" evidence="1">
    <location>
        <begin position="27"/>
        <end position="47"/>
    </location>
</feature>
<evidence type="ECO:0000313" key="2">
    <source>
        <dbReference type="EMBL" id="GFS82365.1"/>
    </source>
</evidence>